<dbReference type="InterPro" id="IPR007421">
    <property type="entry name" value="Schlafen_AlbA_2_dom"/>
</dbReference>
<dbReference type="Gene3D" id="3.30.950.30">
    <property type="entry name" value="Schlafen, AAA domain"/>
    <property type="match status" value="1"/>
</dbReference>
<dbReference type="eggNOG" id="COG2865">
    <property type="taxonomic scope" value="Bacteria"/>
</dbReference>
<dbReference type="Pfam" id="PF13749">
    <property type="entry name" value="HATPase_c_4"/>
    <property type="match status" value="1"/>
</dbReference>
<evidence type="ECO:0000313" key="2">
    <source>
        <dbReference type="EMBL" id="GAK59749.1"/>
    </source>
</evidence>
<dbReference type="InterPro" id="IPR038475">
    <property type="entry name" value="RecG_C_sf"/>
</dbReference>
<dbReference type="Proteomes" id="UP000030661">
    <property type="component" value="Unassembled WGS sequence"/>
</dbReference>
<dbReference type="Pfam" id="PF04326">
    <property type="entry name" value="SLFN_AlbA_2"/>
    <property type="match status" value="1"/>
</dbReference>
<reference evidence="2" key="1">
    <citation type="journal article" date="2015" name="PeerJ">
        <title>First genomic representation of candidate bacterial phylum KSB3 points to enhanced environmental sensing as a trigger of wastewater bulking.</title>
        <authorList>
            <person name="Sekiguchi Y."/>
            <person name="Ohashi A."/>
            <person name="Parks D.H."/>
            <person name="Yamauchi T."/>
            <person name="Tyson G.W."/>
            <person name="Hugenholtz P."/>
        </authorList>
    </citation>
    <scope>NUCLEOTIDE SEQUENCE [LARGE SCALE GENOMIC DNA]</scope>
</reference>
<dbReference type="EMBL" id="DF820470">
    <property type="protein sequence ID" value="GAK59749.1"/>
    <property type="molecule type" value="Genomic_DNA"/>
</dbReference>
<dbReference type="PANTHER" id="PTHR30595:SF6">
    <property type="entry name" value="SCHLAFEN ALBA-2 DOMAIN-CONTAINING PROTEIN"/>
    <property type="match status" value="1"/>
</dbReference>
<keyword evidence="3" id="KW-1185">Reference proteome</keyword>
<evidence type="ECO:0000313" key="3">
    <source>
        <dbReference type="Proteomes" id="UP000030661"/>
    </source>
</evidence>
<feature type="domain" description="Schlafen AlbA-2" evidence="1">
    <location>
        <begin position="13"/>
        <end position="123"/>
    </location>
</feature>
<sequence length="387" mass="44396">MMDARIETILQGESETVEFKKSTSLVKEAIQTLCAFANHHGGYVVFGIDDHGRVLGQQVSDDTLKNIANEVKLNTDPKLYPSIETIEIQGKTCVLVAIEESPLKPHFAYGRPYRRVGTVNQQIDRDMYEYLLQQRFNGYGFDHQLCQGAALKDLDPDIITYFLETANTVRNLNEQIFLPHNILLEKLDLSREGQLTNAAVLLFGRNPMHFFLQHYETKCGLFPSDEGYDEILDDREWRSNLLLMFLDVFGYMTEHIHKQTRKNAVYRTEEYEFPLTAIRECIVNMLVHRDFRQNIKNTIEIRPAAITFMNPAHLFAPAITIDLLKKPHVSRPGNKLIAKIFHLMGLFESWGSGTLKIVTGIRHAGNPEPQFDFANGLFRVILPRKEA</sequence>
<protein>
    <recommendedName>
        <fullName evidence="1">Schlafen AlbA-2 domain-containing protein</fullName>
    </recommendedName>
</protein>
<dbReference type="InterPro" id="IPR038461">
    <property type="entry name" value="Schlafen_AlbA_2_dom_sf"/>
</dbReference>
<dbReference type="STRING" id="1499967.U27_06734"/>
<name>A0A081C594_VECG1</name>
<evidence type="ECO:0000259" key="1">
    <source>
        <dbReference type="Pfam" id="PF04326"/>
    </source>
</evidence>
<gene>
    <name evidence="2" type="ORF">U27_06734</name>
</gene>
<dbReference type="HOGENOM" id="CLU_024970_3_0_0"/>
<dbReference type="PANTHER" id="PTHR30595">
    <property type="entry name" value="GLPR-RELATED TRANSCRIPTIONAL REPRESSOR"/>
    <property type="match status" value="1"/>
</dbReference>
<dbReference type="Gene3D" id="3.30.565.60">
    <property type="match status" value="1"/>
</dbReference>
<dbReference type="AlphaFoldDB" id="A0A081C594"/>
<accession>A0A081C594</accession>
<proteinExistence type="predicted"/>
<organism evidence="2">
    <name type="scientific">Vecturithrix granuli</name>
    <dbReference type="NCBI Taxonomy" id="1499967"/>
    <lineage>
        <taxon>Bacteria</taxon>
        <taxon>Candidatus Moduliflexota</taxon>
        <taxon>Candidatus Vecturitrichia</taxon>
        <taxon>Candidatus Vecturitrichales</taxon>
        <taxon>Candidatus Vecturitrichaceae</taxon>
        <taxon>Candidatus Vecturithrix</taxon>
    </lineage>
</organism>